<name>A0A1U9V342_CUPNE</name>
<accession>A0A1U9V342</accession>
<keyword evidence="4" id="KW-0560">Oxidoreductase</keyword>
<keyword evidence="2" id="KW-0285">Flavoprotein</keyword>
<protein>
    <submittedName>
        <fullName evidence="6">Nitronate monooxygenase</fullName>
    </submittedName>
</protein>
<gene>
    <name evidence="6" type="ORF">BJN34_36415</name>
</gene>
<dbReference type="KEGG" id="cuh:BJN34_36415"/>
<dbReference type="InterPro" id="IPR013785">
    <property type="entry name" value="Aldolase_TIM"/>
</dbReference>
<dbReference type="EMBL" id="CP017759">
    <property type="protein sequence ID" value="AQV99362.1"/>
    <property type="molecule type" value="Genomic_DNA"/>
</dbReference>
<keyword evidence="3" id="KW-0288">FMN</keyword>
<comment type="similarity">
    <text evidence="1">Belongs to the nitronate monooxygenase family. NMO class I subfamily.</text>
</comment>
<evidence type="ECO:0000313" key="7">
    <source>
        <dbReference type="Proteomes" id="UP000189627"/>
    </source>
</evidence>
<evidence type="ECO:0000256" key="4">
    <source>
        <dbReference type="ARBA" id="ARBA00023002"/>
    </source>
</evidence>
<keyword evidence="5 6" id="KW-0503">Monooxygenase</keyword>
<organism evidence="6 7">
    <name type="scientific">Cupriavidus necator</name>
    <name type="common">Alcaligenes eutrophus</name>
    <name type="synonym">Ralstonia eutropha</name>
    <dbReference type="NCBI Taxonomy" id="106590"/>
    <lineage>
        <taxon>Bacteria</taxon>
        <taxon>Pseudomonadati</taxon>
        <taxon>Pseudomonadota</taxon>
        <taxon>Betaproteobacteria</taxon>
        <taxon>Burkholderiales</taxon>
        <taxon>Burkholderiaceae</taxon>
        <taxon>Cupriavidus</taxon>
    </lineage>
</organism>
<dbReference type="InterPro" id="IPR004136">
    <property type="entry name" value="NMO"/>
</dbReference>
<sequence>MKPSAPKASLFEHLSLPLIVAPMFLVSSVEMVNAACANGAIGVLPSLNARTPEILDEWISRIAAARGARLSAGQPCAPWAVNLVAHTSNQRLQPDLEICVRHKAPLVITALGGPRAVVDAVHGYGGLVFADVNTPEYARKAAASGVDGLVLVCSGAGGHTGPMAAPAFVSAVREFFDGYIVVGGGLCDGTSLRAVQAMGADFGYMGTRFIATEESHAVPAYKQMVVDSGFADIVCTNAITGAWANKLRPSLVAAGLDPDNLKPRDRFDLSNREQDAKAWKDLWSAGHGVGQVHAVESTASVIDRLRAEYRQAVARLSDDRWSNGARAGQL</sequence>
<dbReference type="Pfam" id="PF03060">
    <property type="entry name" value="NMO"/>
    <property type="match status" value="1"/>
</dbReference>
<proteinExistence type="inferred from homology"/>
<evidence type="ECO:0000256" key="2">
    <source>
        <dbReference type="ARBA" id="ARBA00022630"/>
    </source>
</evidence>
<dbReference type="CDD" id="cd04730">
    <property type="entry name" value="NPD_like"/>
    <property type="match status" value="1"/>
</dbReference>
<dbReference type="RefSeq" id="WP_078201762.1">
    <property type="nucleotide sequence ID" value="NZ_CP017759.1"/>
</dbReference>
<dbReference type="AlphaFoldDB" id="A0A1U9V342"/>
<evidence type="ECO:0000256" key="5">
    <source>
        <dbReference type="ARBA" id="ARBA00023033"/>
    </source>
</evidence>
<evidence type="ECO:0000313" key="6">
    <source>
        <dbReference type="EMBL" id="AQV99362.1"/>
    </source>
</evidence>
<keyword evidence="6" id="KW-0614">Plasmid</keyword>
<reference evidence="7" key="1">
    <citation type="submission" date="2017-02" db="EMBL/GenBank/DDBJ databases">
        <title>Complete genome sequence of Cupriavidus necator strain NH9, a 3-chlorobenzoate degrader.</title>
        <authorList>
            <person name="Moriuchi R."/>
            <person name="Dohra H."/>
            <person name="Ogawa N."/>
        </authorList>
    </citation>
    <scope>NUCLEOTIDE SEQUENCE [LARGE SCALE GENOMIC DNA]</scope>
    <source>
        <strain evidence="7">NH9</strain>
        <plasmid evidence="7">penh92</plasmid>
    </source>
</reference>
<evidence type="ECO:0000256" key="1">
    <source>
        <dbReference type="ARBA" id="ARBA00009881"/>
    </source>
</evidence>
<dbReference type="OrthoDB" id="9778912at2"/>
<dbReference type="GO" id="GO:0018580">
    <property type="term" value="F:nitronate monooxygenase activity"/>
    <property type="evidence" value="ECO:0007669"/>
    <property type="project" value="InterPro"/>
</dbReference>
<evidence type="ECO:0000256" key="3">
    <source>
        <dbReference type="ARBA" id="ARBA00022643"/>
    </source>
</evidence>
<dbReference type="Gene3D" id="3.20.20.70">
    <property type="entry name" value="Aldolase class I"/>
    <property type="match status" value="1"/>
</dbReference>
<dbReference type="PANTHER" id="PTHR42747">
    <property type="entry name" value="NITRONATE MONOOXYGENASE-RELATED"/>
    <property type="match status" value="1"/>
</dbReference>
<dbReference type="SUPFAM" id="SSF51412">
    <property type="entry name" value="Inosine monophosphate dehydrogenase (IMPDH)"/>
    <property type="match status" value="1"/>
</dbReference>
<dbReference type="PANTHER" id="PTHR42747:SF4">
    <property type="entry name" value="BLR1330 PROTEIN"/>
    <property type="match status" value="1"/>
</dbReference>
<geneLocation type="plasmid" evidence="7">
    <name>penh92</name>
</geneLocation>
<dbReference type="Proteomes" id="UP000189627">
    <property type="component" value="Plasmid pENH92"/>
</dbReference>